<dbReference type="Gene3D" id="4.10.60.10">
    <property type="entry name" value="Zinc finger, CCHC-type"/>
    <property type="match status" value="1"/>
</dbReference>
<proteinExistence type="predicted"/>
<organism evidence="4">
    <name type="scientific">Fagus sylvatica</name>
    <name type="common">Beechnut</name>
    <dbReference type="NCBI Taxonomy" id="28930"/>
    <lineage>
        <taxon>Eukaryota</taxon>
        <taxon>Viridiplantae</taxon>
        <taxon>Streptophyta</taxon>
        <taxon>Embryophyta</taxon>
        <taxon>Tracheophyta</taxon>
        <taxon>Spermatophyta</taxon>
        <taxon>Magnoliopsida</taxon>
        <taxon>eudicotyledons</taxon>
        <taxon>Gunneridae</taxon>
        <taxon>Pentapetalae</taxon>
        <taxon>rosids</taxon>
        <taxon>fabids</taxon>
        <taxon>Fagales</taxon>
        <taxon>Fagaceae</taxon>
        <taxon>Fagus</taxon>
    </lineage>
</organism>
<keyword evidence="1" id="KW-0862">Zinc</keyword>
<evidence type="ECO:0000313" key="4">
    <source>
        <dbReference type="EMBL" id="SPD03224.1"/>
    </source>
</evidence>
<feature type="domain" description="CCHC-type" evidence="3">
    <location>
        <begin position="82"/>
        <end position="96"/>
    </location>
</feature>
<gene>
    <name evidence="4" type="ORF">FSB_LOCUS31106</name>
</gene>
<reference evidence="4" key="1">
    <citation type="submission" date="2018-02" db="EMBL/GenBank/DDBJ databases">
        <authorList>
            <person name="Cohen D.B."/>
            <person name="Kent A.D."/>
        </authorList>
    </citation>
    <scope>NUCLEOTIDE SEQUENCE</scope>
</reference>
<accession>A0A2N9GVA4</accession>
<protein>
    <recommendedName>
        <fullName evidence="3">CCHC-type domain-containing protein</fullName>
    </recommendedName>
</protein>
<keyword evidence="1" id="KW-0863">Zinc-finger</keyword>
<name>A0A2N9GVA4_FAGSY</name>
<dbReference type="GO" id="GO:0003676">
    <property type="term" value="F:nucleic acid binding"/>
    <property type="evidence" value="ECO:0007669"/>
    <property type="project" value="InterPro"/>
</dbReference>
<dbReference type="AlphaFoldDB" id="A0A2N9GVA4"/>
<dbReference type="InterPro" id="IPR001878">
    <property type="entry name" value="Znf_CCHC"/>
</dbReference>
<evidence type="ECO:0000256" key="2">
    <source>
        <dbReference type="SAM" id="MobiDB-lite"/>
    </source>
</evidence>
<dbReference type="PROSITE" id="PS50158">
    <property type="entry name" value="ZF_CCHC"/>
    <property type="match status" value="1"/>
</dbReference>
<dbReference type="GO" id="GO:0008270">
    <property type="term" value="F:zinc ion binding"/>
    <property type="evidence" value="ECO:0007669"/>
    <property type="project" value="UniProtKB-KW"/>
</dbReference>
<keyword evidence="1" id="KW-0479">Metal-binding</keyword>
<evidence type="ECO:0000259" key="3">
    <source>
        <dbReference type="PROSITE" id="PS50158"/>
    </source>
</evidence>
<dbReference type="EMBL" id="OIVN01002391">
    <property type="protein sequence ID" value="SPD03224.1"/>
    <property type="molecule type" value="Genomic_DNA"/>
</dbReference>
<feature type="region of interest" description="Disordered" evidence="2">
    <location>
        <begin position="62"/>
        <end position="85"/>
    </location>
</feature>
<sequence>MWVNGMIQEWLIDAVANVALRRATEEELKQCCSHCGEAGHNCLSCYIPITYKWEWLPNSQPTPAAPTGTIKSPRKTRKPPHCSQCGKAGHNRRTCRIIIK</sequence>
<evidence type="ECO:0000256" key="1">
    <source>
        <dbReference type="PROSITE-ProRule" id="PRU00047"/>
    </source>
</evidence>